<feature type="compositionally biased region" description="Polar residues" evidence="5">
    <location>
        <begin position="253"/>
        <end position="265"/>
    </location>
</feature>
<dbReference type="Pfam" id="PF01590">
    <property type="entry name" value="GAF"/>
    <property type="match status" value="1"/>
</dbReference>
<dbReference type="SMART" id="SM00388">
    <property type="entry name" value="HisKA"/>
    <property type="match status" value="1"/>
</dbReference>
<feature type="compositionally biased region" description="Basic and acidic residues" evidence="5">
    <location>
        <begin position="1237"/>
        <end position="1254"/>
    </location>
</feature>
<dbReference type="InterPro" id="IPR003661">
    <property type="entry name" value="HisK_dim/P_dom"/>
</dbReference>
<evidence type="ECO:0008006" key="10">
    <source>
        <dbReference type="Google" id="ProtNLM"/>
    </source>
</evidence>
<evidence type="ECO:0000256" key="3">
    <source>
        <dbReference type="ARBA" id="ARBA00022777"/>
    </source>
</evidence>
<dbReference type="InterPro" id="IPR036890">
    <property type="entry name" value="HATPase_C_sf"/>
</dbReference>
<dbReference type="SUPFAM" id="SSF55781">
    <property type="entry name" value="GAF domain-like"/>
    <property type="match status" value="1"/>
</dbReference>
<evidence type="ECO:0000259" key="6">
    <source>
        <dbReference type="PROSITE" id="PS50109"/>
    </source>
</evidence>
<evidence type="ECO:0000313" key="8">
    <source>
        <dbReference type="EMBL" id="KAL1594548.1"/>
    </source>
</evidence>
<accession>A0ABR3QQW3</accession>
<keyword evidence="1 4" id="KW-0597">Phosphoprotein</keyword>
<comment type="caution">
    <text evidence="8">The sequence shown here is derived from an EMBL/GenBank/DDBJ whole genome shotgun (WGS) entry which is preliminary data.</text>
</comment>
<dbReference type="Gene3D" id="3.30.450.40">
    <property type="match status" value="1"/>
</dbReference>
<feature type="modified residue" description="4-aspartylphosphate" evidence="4">
    <location>
        <position position="1139"/>
    </location>
</feature>
<feature type="region of interest" description="Disordered" evidence="5">
    <location>
        <begin position="290"/>
        <end position="314"/>
    </location>
</feature>
<dbReference type="SMART" id="SM00387">
    <property type="entry name" value="HATPase_c"/>
    <property type="match status" value="1"/>
</dbReference>
<dbReference type="InterPro" id="IPR004358">
    <property type="entry name" value="Sig_transdc_His_kin-like_C"/>
</dbReference>
<gene>
    <name evidence="8" type="ORF">SLS60_010308</name>
</gene>
<dbReference type="SMART" id="SM00448">
    <property type="entry name" value="REC"/>
    <property type="match status" value="1"/>
</dbReference>
<protein>
    <recommendedName>
        <fullName evidence="10">LOV domain-containing protein</fullName>
    </recommendedName>
</protein>
<keyword evidence="9" id="KW-1185">Reference proteome</keyword>
<dbReference type="PRINTS" id="PR00344">
    <property type="entry name" value="BCTRLSENSOR"/>
</dbReference>
<feature type="region of interest" description="Disordered" evidence="5">
    <location>
        <begin position="1214"/>
        <end position="1261"/>
    </location>
</feature>
<evidence type="ECO:0000256" key="5">
    <source>
        <dbReference type="SAM" id="MobiDB-lite"/>
    </source>
</evidence>
<organism evidence="8 9">
    <name type="scientific">Paraconiothyrium brasiliense</name>
    <dbReference type="NCBI Taxonomy" id="300254"/>
    <lineage>
        <taxon>Eukaryota</taxon>
        <taxon>Fungi</taxon>
        <taxon>Dikarya</taxon>
        <taxon>Ascomycota</taxon>
        <taxon>Pezizomycotina</taxon>
        <taxon>Dothideomycetes</taxon>
        <taxon>Pleosporomycetidae</taxon>
        <taxon>Pleosporales</taxon>
        <taxon>Massarineae</taxon>
        <taxon>Didymosphaeriaceae</taxon>
        <taxon>Paraconiothyrium</taxon>
    </lineage>
</organism>
<dbReference type="InterPro" id="IPR011006">
    <property type="entry name" value="CheY-like_superfamily"/>
</dbReference>
<dbReference type="InterPro" id="IPR005467">
    <property type="entry name" value="His_kinase_dom"/>
</dbReference>
<dbReference type="InterPro" id="IPR029016">
    <property type="entry name" value="GAF-like_dom_sf"/>
</dbReference>
<feature type="compositionally biased region" description="Acidic residues" evidence="5">
    <location>
        <begin position="454"/>
        <end position="468"/>
    </location>
</feature>
<evidence type="ECO:0000256" key="4">
    <source>
        <dbReference type="PROSITE-ProRule" id="PRU00169"/>
    </source>
</evidence>
<dbReference type="EMBL" id="JAKJXO020000017">
    <property type="protein sequence ID" value="KAL1594548.1"/>
    <property type="molecule type" value="Genomic_DNA"/>
</dbReference>
<evidence type="ECO:0000256" key="2">
    <source>
        <dbReference type="ARBA" id="ARBA00022679"/>
    </source>
</evidence>
<dbReference type="InterPro" id="IPR036097">
    <property type="entry name" value="HisK_dim/P_sf"/>
</dbReference>
<feature type="region of interest" description="Disordered" evidence="5">
    <location>
        <begin position="253"/>
        <end position="272"/>
    </location>
</feature>
<dbReference type="SUPFAM" id="SSF47384">
    <property type="entry name" value="Homodimeric domain of signal transducing histidine kinase"/>
    <property type="match status" value="1"/>
</dbReference>
<dbReference type="PANTHER" id="PTHR43719">
    <property type="entry name" value="TWO-COMPONENT HISTIDINE KINASE"/>
    <property type="match status" value="1"/>
</dbReference>
<dbReference type="SUPFAM" id="SSF55874">
    <property type="entry name" value="ATPase domain of HSP90 chaperone/DNA topoisomerase II/histidine kinase"/>
    <property type="match status" value="1"/>
</dbReference>
<evidence type="ECO:0000313" key="9">
    <source>
        <dbReference type="Proteomes" id="UP001521785"/>
    </source>
</evidence>
<dbReference type="Gene3D" id="3.40.50.2300">
    <property type="match status" value="1"/>
</dbReference>
<dbReference type="InterPro" id="IPR003594">
    <property type="entry name" value="HATPase_dom"/>
</dbReference>
<proteinExistence type="predicted"/>
<feature type="domain" description="Histidine kinase" evidence="6">
    <location>
        <begin position="563"/>
        <end position="846"/>
    </location>
</feature>
<dbReference type="PROSITE" id="PS50110">
    <property type="entry name" value="RESPONSE_REGULATORY"/>
    <property type="match status" value="1"/>
</dbReference>
<dbReference type="Pfam" id="PF02518">
    <property type="entry name" value="HATPase_c"/>
    <property type="match status" value="1"/>
</dbReference>
<dbReference type="InterPro" id="IPR003018">
    <property type="entry name" value="GAF"/>
</dbReference>
<dbReference type="InterPro" id="IPR001789">
    <property type="entry name" value="Sig_transdc_resp-reg_receiver"/>
</dbReference>
<dbReference type="Pfam" id="PF00072">
    <property type="entry name" value="Response_reg"/>
    <property type="match status" value="1"/>
</dbReference>
<dbReference type="CDD" id="cd00082">
    <property type="entry name" value="HisKA"/>
    <property type="match status" value="1"/>
</dbReference>
<dbReference type="SMART" id="SM00065">
    <property type="entry name" value="GAF"/>
    <property type="match status" value="1"/>
</dbReference>
<feature type="compositionally biased region" description="Basic and acidic residues" evidence="5">
    <location>
        <begin position="1214"/>
        <end position="1228"/>
    </location>
</feature>
<dbReference type="Gene3D" id="3.30.565.10">
    <property type="entry name" value="Histidine kinase-like ATPase, C-terminal domain"/>
    <property type="match status" value="1"/>
</dbReference>
<dbReference type="Pfam" id="PF00512">
    <property type="entry name" value="HisKA"/>
    <property type="match status" value="1"/>
</dbReference>
<dbReference type="CDD" id="cd16922">
    <property type="entry name" value="HATPase_EvgS-ArcB-TorS-like"/>
    <property type="match status" value="1"/>
</dbReference>
<keyword evidence="2" id="KW-0808">Transferase</keyword>
<feature type="compositionally biased region" description="Low complexity" evidence="5">
    <location>
        <begin position="295"/>
        <end position="314"/>
    </location>
</feature>
<reference evidence="8 9" key="1">
    <citation type="submission" date="2024-02" db="EMBL/GenBank/DDBJ databases">
        <title>De novo assembly and annotation of 12 fungi associated with fruit tree decline syndrome in Ontario, Canada.</title>
        <authorList>
            <person name="Sulman M."/>
            <person name="Ellouze W."/>
            <person name="Ilyukhin E."/>
        </authorList>
    </citation>
    <scope>NUCLEOTIDE SEQUENCE [LARGE SCALE GENOMIC DNA]</scope>
    <source>
        <strain evidence="8 9">M42-189</strain>
    </source>
</reference>
<name>A0ABR3QQW3_9PLEO</name>
<dbReference type="PROSITE" id="PS50109">
    <property type="entry name" value="HIS_KIN"/>
    <property type="match status" value="1"/>
</dbReference>
<dbReference type="CDD" id="cd17546">
    <property type="entry name" value="REC_hyHK_CKI1_RcsC-like"/>
    <property type="match status" value="1"/>
</dbReference>
<sequence length="1261" mass="137785">MEEVDRTKEREFYRYYHNVQRPQDRGQAKEVPVLAPLQTQSLPAEVKPSEDTALAAFAQLGALRLNCRRCLISFFDRRNCFILAEATRTACLITGQPEAVQDDLAWGTSTFPKDKSICFYTVNLPWGHPVQPIDEYAPHPSLVVNDLAVDERFKNYPFVAGPPYSRFYAGVPIRSPSGHSIGTYCVLDDKPRNGISDLEMKFLKDMAGTVMRHLETSRAAEDHKRGGVMVKSLGSFADGKSSIDDWWEEADGLSSTVSPSENVPVQRQRRPTVGAVSPTTLIQPTVLARNNSAESSVQSVTSPGPTPSSSVAAGSAVVTPASEIFDPVKSVEPAKPAIPSKKVSSTSEGKLDAVPPDTKVVFERAAQMIVDAVEAEGAVFFDAKISTFGGLVDDDFAAEQPPEPDKPCVILGAARFKSSQDPSSSSNQIFMTESVLKHLLRSYAHGQIFNFDDEDDPAAQTDSGDETDLGVSRRSDSVKSADDEQVLREVFPRARSLIIYPLWDAHRDRWFSSLIIWSSDPMRVFTNEQELSYLSAFSNSVMAEVARLDTRLADSAKADFISSISHELRSPLHGILGMTDLMKDTSLDTQQQSHIQTIENCGKTLLETINHVRAGGSGFKIKLLTAVKVLDYAKINNLTRGESKRRPKRRAKSAKHMIKPSQGHTNDIMTIISDFDLSVLIEEVLESVFAGFNFSKNNFESLDQRPKKYEPPPVSVIVDVNKWDSYIFRTQPGAWRRILMNLFGNALKYTPAGFIKIKLQVIPSTDKTDDNVELRLTVTDSGIGMSEDYINSRLFHSFAQENPLSQGTGLGLSIVKQLVELLGGDIEVFSKKGRGTKFTVSCPLKPSSLSPTVCALNPNQEICNVYKRTEGKFVQFVGFDDDDQVEVKSLKNKNSSTSKIGEKALKEMSKDWFGMDVWDSDIGNTPAPDLIMATEAGARELRAQFSKAPNGVPPAPVIVLCRAAALAQSTTAITVPGLIFECIAQPCGPHKLAKALVSCLDRQANRVMAHATESDDTSLTALSPLTLKENTAPKSPTAHISSATLTLPRPHVKSAISAPEIRSVNQSPVNSPTIPANTLNCLAVDDNPINLRLLRSFVEKLGHRHVLAKNGLEALDAYKNATIESALPTASRVDVILMDINMPEMDGLEATRQIRAHERDNSLPPVTIIALTGLASSEAQQEAHASGVNLFLIKPVRLADLEVVLKGVITSEEGAKLKENGKGEKSESSAEGSVAEVKAKEEDYLTAKGEGDAHKRSKSTV</sequence>
<evidence type="ECO:0000259" key="7">
    <source>
        <dbReference type="PROSITE" id="PS50110"/>
    </source>
</evidence>
<dbReference type="SUPFAM" id="SSF52172">
    <property type="entry name" value="CheY-like"/>
    <property type="match status" value="1"/>
</dbReference>
<dbReference type="PANTHER" id="PTHR43719:SF11">
    <property type="entry name" value="HISTIDINE KINASE_RESPONSE REGULATOR, PUTATIVE-RELATED"/>
    <property type="match status" value="1"/>
</dbReference>
<feature type="region of interest" description="Disordered" evidence="5">
    <location>
        <begin position="454"/>
        <end position="477"/>
    </location>
</feature>
<dbReference type="Proteomes" id="UP001521785">
    <property type="component" value="Unassembled WGS sequence"/>
</dbReference>
<evidence type="ECO:0000256" key="1">
    <source>
        <dbReference type="ARBA" id="ARBA00022553"/>
    </source>
</evidence>
<dbReference type="Gene3D" id="1.10.287.130">
    <property type="match status" value="1"/>
</dbReference>
<keyword evidence="3" id="KW-0418">Kinase</keyword>
<feature type="domain" description="Response regulatory" evidence="7">
    <location>
        <begin position="1080"/>
        <end position="1209"/>
    </location>
</feature>
<dbReference type="InterPro" id="IPR050956">
    <property type="entry name" value="2C_system_His_kinase"/>
</dbReference>